<dbReference type="EMBL" id="PFSF01000051">
    <property type="protein sequence ID" value="PJC28016.1"/>
    <property type="molecule type" value="Genomic_DNA"/>
</dbReference>
<evidence type="ECO:0000256" key="1">
    <source>
        <dbReference type="ARBA" id="ARBA00022741"/>
    </source>
</evidence>
<dbReference type="Gene3D" id="3.40.50.300">
    <property type="entry name" value="P-loop containing nucleotide triphosphate hydrolases"/>
    <property type="match status" value="1"/>
</dbReference>
<dbReference type="NCBIfam" id="TIGR00231">
    <property type="entry name" value="small_GTP"/>
    <property type="match status" value="1"/>
</dbReference>
<dbReference type="AlphaFoldDB" id="A0A2M8ESI0"/>
<dbReference type="InterPro" id="IPR006073">
    <property type="entry name" value="GTP-bd"/>
</dbReference>
<dbReference type="GO" id="GO:0003924">
    <property type="term" value="F:GTPase activity"/>
    <property type="evidence" value="ECO:0007669"/>
    <property type="project" value="InterPro"/>
</dbReference>
<proteinExistence type="predicted"/>
<sequence>MDINSKIALIEEEIRQTPYHKATEHYIGRLKAKLAKLRALAIQSKKTGGRLGFALPKSGDATVVLIGPPSVGKSTLLNKLTHAQARVAPWPFTTLRVIPGMMDFRGAKIQIFDLPGIIGGATRGIGRGKEVLSVARTADLLLLMVDIKTRNRVNLILREIKGLEIDLPVLVVINKVDLIKDIPKKISPDWLFVSAEKEIGLEELKKMIWQRLSLMRVYLKLKDKKPDFTKPLILRNGQAVTDVAKKIFPQEKKFQRILLWGPSAQFPRQEVSLTRQLKDGDILSFG</sequence>
<dbReference type="InterPro" id="IPR045001">
    <property type="entry name" value="DRG"/>
</dbReference>
<dbReference type="SUPFAM" id="SSF52540">
    <property type="entry name" value="P-loop containing nucleoside triphosphate hydrolases"/>
    <property type="match status" value="1"/>
</dbReference>
<dbReference type="InterPro" id="IPR005225">
    <property type="entry name" value="Small_GTP-bd"/>
</dbReference>
<dbReference type="PANTHER" id="PTHR43127">
    <property type="entry name" value="DEVELOPMENTALLY-REGULATED GTP-BINDING PROTEIN 2"/>
    <property type="match status" value="1"/>
</dbReference>
<dbReference type="PROSITE" id="PS51710">
    <property type="entry name" value="G_OBG"/>
    <property type="match status" value="1"/>
</dbReference>
<accession>A0A2M8ESI0</accession>
<protein>
    <submittedName>
        <fullName evidence="4">GTP-binding protein</fullName>
    </submittedName>
</protein>
<evidence type="ECO:0000313" key="4">
    <source>
        <dbReference type="EMBL" id="PJC28016.1"/>
    </source>
</evidence>
<reference evidence="5" key="1">
    <citation type="submission" date="2017-09" db="EMBL/GenBank/DDBJ databases">
        <title>Depth-based differentiation of microbial function through sediment-hosted aquifers and enrichment of novel symbionts in the deep terrestrial subsurface.</title>
        <authorList>
            <person name="Probst A.J."/>
            <person name="Ladd B."/>
            <person name="Jarett J.K."/>
            <person name="Geller-Mcgrath D.E."/>
            <person name="Sieber C.M.K."/>
            <person name="Emerson J.B."/>
            <person name="Anantharaman K."/>
            <person name="Thomas B.C."/>
            <person name="Malmstrom R."/>
            <person name="Stieglmeier M."/>
            <person name="Klingl A."/>
            <person name="Woyke T."/>
            <person name="Ryan C.M."/>
            <person name="Banfield J.F."/>
        </authorList>
    </citation>
    <scope>NUCLEOTIDE SEQUENCE [LARGE SCALE GENOMIC DNA]</scope>
</reference>
<keyword evidence="1" id="KW-0547">Nucleotide-binding</keyword>
<gene>
    <name evidence="4" type="ORF">CO054_02445</name>
</gene>
<dbReference type="Pfam" id="PF01926">
    <property type="entry name" value="MMR_HSR1"/>
    <property type="match status" value="1"/>
</dbReference>
<evidence type="ECO:0000256" key="2">
    <source>
        <dbReference type="ARBA" id="ARBA00022842"/>
    </source>
</evidence>
<keyword evidence="2" id="KW-0460">Magnesium</keyword>
<feature type="domain" description="OBG-type G" evidence="3">
    <location>
        <begin position="61"/>
        <end position="213"/>
    </location>
</feature>
<dbReference type="PRINTS" id="PR00326">
    <property type="entry name" value="GTP1OBG"/>
</dbReference>
<dbReference type="InterPro" id="IPR027417">
    <property type="entry name" value="P-loop_NTPase"/>
</dbReference>
<name>A0A2M8ESI0_9BACT</name>
<comment type="caution">
    <text evidence="4">The sequence shown here is derived from an EMBL/GenBank/DDBJ whole genome shotgun (WGS) entry which is preliminary data.</text>
</comment>
<evidence type="ECO:0000259" key="3">
    <source>
        <dbReference type="PROSITE" id="PS51710"/>
    </source>
</evidence>
<dbReference type="InterPro" id="IPR012675">
    <property type="entry name" value="Beta-grasp_dom_sf"/>
</dbReference>
<organism evidence="4 5">
    <name type="scientific">Candidatus Shapirobacteria bacterium CG_4_9_14_0_2_um_filter_39_11</name>
    <dbReference type="NCBI Taxonomy" id="1974478"/>
    <lineage>
        <taxon>Bacteria</taxon>
        <taxon>Candidatus Shapironibacteriota</taxon>
    </lineage>
</organism>
<dbReference type="InterPro" id="IPR031167">
    <property type="entry name" value="G_OBG"/>
</dbReference>
<dbReference type="Proteomes" id="UP000229816">
    <property type="component" value="Unassembled WGS sequence"/>
</dbReference>
<dbReference type="Gene3D" id="3.10.20.30">
    <property type="match status" value="1"/>
</dbReference>
<dbReference type="GO" id="GO:0005525">
    <property type="term" value="F:GTP binding"/>
    <property type="evidence" value="ECO:0007669"/>
    <property type="project" value="InterPro"/>
</dbReference>
<evidence type="ECO:0000313" key="5">
    <source>
        <dbReference type="Proteomes" id="UP000229816"/>
    </source>
</evidence>